<evidence type="ECO:0000313" key="4">
    <source>
        <dbReference type="EMBL" id="KAK1492223.1"/>
    </source>
</evidence>
<dbReference type="PANTHER" id="PTHR43180">
    <property type="entry name" value="3-OXOACYL-(ACYL-CARRIER-PROTEIN) REDUCTASE (AFU_ORTHOLOGUE AFUA_6G11210)"/>
    <property type="match status" value="1"/>
</dbReference>
<dbReference type="InterPro" id="IPR020904">
    <property type="entry name" value="Sc_DH/Rdtase_CS"/>
</dbReference>
<evidence type="ECO:0000313" key="5">
    <source>
        <dbReference type="Proteomes" id="UP001227543"/>
    </source>
</evidence>
<dbReference type="Pfam" id="PF00106">
    <property type="entry name" value="adh_short"/>
    <property type="match status" value="1"/>
</dbReference>
<dbReference type="PROSITE" id="PS00061">
    <property type="entry name" value="ADH_SHORT"/>
    <property type="match status" value="1"/>
</dbReference>
<dbReference type="SUPFAM" id="SSF51735">
    <property type="entry name" value="NAD(P)-binding Rossmann-fold domains"/>
    <property type="match status" value="1"/>
</dbReference>
<dbReference type="PRINTS" id="PR00081">
    <property type="entry name" value="GDHRDH"/>
</dbReference>
<dbReference type="InterPro" id="IPR036291">
    <property type="entry name" value="NAD(P)-bd_dom_sf"/>
</dbReference>
<keyword evidence="5" id="KW-1185">Reference proteome</keyword>
<dbReference type="Gene3D" id="3.40.50.720">
    <property type="entry name" value="NAD(P)-binding Rossmann-like Domain"/>
    <property type="match status" value="1"/>
</dbReference>
<keyword evidence="2" id="KW-0521">NADP</keyword>
<proteinExistence type="inferred from homology"/>
<name>A0ABQ9R225_9PEZI</name>
<comment type="similarity">
    <text evidence="1">Belongs to the short-chain dehydrogenases/reductases (SDR) family.</text>
</comment>
<gene>
    <name evidence="4" type="ORF">CTAM01_10017</name>
</gene>
<evidence type="ECO:0000256" key="2">
    <source>
        <dbReference type="ARBA" id="ARBA00022857"/>
    </source>
</evidence>
<keyword evidence="3" id="KW-0560">Oxidoreductase</keyword>
<comment type="caution">
    <text evidence="4">The sequence shown here is derived from an EMBL/GenBank/DDBJ whole genome shotgun (WGS) entry which is preliminary data.</text>
</comment>
<sequence>MTVAQGYHNLIPVTNLSPPVDTTQPYDPSTLAGKTVLITGGALGLGAAFAREWASHGANVIVGDINPSAGEALVAELRAEYSKRGGGAGQEGGKGGSHHFVTCDVTSWESQVSFFKEGARLSPNGAIDVVVANAGVNEPGANGRFEMPLASSSDPDAPREPSTKIIDVNITGLSYTTHLALFWLPRNGNSTGAGVGGTPRDRCLLLVGSVAGVGHFPGQAPYTMSKHAVTGLFRAMRGTAYLRHRVRMNMVCPYFVSGSQMFPGAAEAALLGGGAGGAQGRDVVDAATRLVADEGVVGRALLVGPEVDALGLVEEDEDGEVMMVGRKGGKVAVWDVYAEDYKDCEAFVWRWIRVLNTVEYVRGWTGWIGDVFSILTRPVRGGRQAAILHDDHVRSL</sequence>
<accession>A0ABQ9R225</accession>
<protein>
    <submittedName>
        <fullName evidence="4">Short chain dehydrogenase</fullName>
    </submittedName>
</protein>
<dbReference type="InterPro" id="IPR002347">
    <property type="entry name" value="SDR_fam"/>
</dbReference>
<dbReference type="PANTHER" id="PTHR43180:SF16">
    <property type="entry name" value="BACILYSIN BIOSYNTHESIS OXIDOREDUCTASE BACC"/>
    <property type="match status" value="1"/>
</dbReference>
<dbReference type="GeneID" id="85410271"/>
<reference evidence="4 5" key="1">
    <citation type="submission" date="2016-10" db="EMBL/GenBank/DDBJ databases">
        <title>The genome sequence of Colletotrichum fioriniae PJ7.</title>
        <authorList>
            <person name="Baroncelli R."/>
        </authorList>
    </citation>
    <scope>NUCLEOTIDE SEQUENCE [LARGE SCALE GENOMIC DNA]</scope>
    <source>
        <strain evidence="4 5">Tom-12</strain>
    </source>
</reference>
<dbReference type="RefSeq" id="XP_060379361.1">
    <property type="nucleotide sequence ID" value="XM_060526033.1"/>
</dbReference>
<organism evidence="4 5">
    <name type="scientific">Colletotrichum tamarilloi</name>
    <dbReference type="NCBI Taxonomy" id="1209934"/>
    <lineage>
        <taxon>Eukaryota</taxon>
        <taxon>Fungi</taxon>
        <taxon>Dikarya</taxon>
        <taxon>Ascomycota</taxon>
        <taxon>Pezizomycotina</taxon>
        <taxon>Sordariomycetes</taxon>
        <taxon>Hypocreomycetidae</taxon>
        <taxon>Glomerellales</taxon>
        <taxon>Glomerellaceae</taxon>
        <taxon>Colletotrichum</taxon>
        <taxon>Colletotrichum acutatum species complex</taxon>
    </lineage>
</organism>
<dbReference type="EMBL" id="MLFU01000043">
    <property type="protein sequence ID" value="KAK1492223.1"/>
    <property type="molecule type" value="Genomic_DNA"/>
</dbReference>
<dbReference type="Proteomes" id="UP001227543">
    <property type="component" value="Unassembled WGS sequence"/>
</dbReference>
<evidence type="ECO:0000256" key="3">
    <source>
        <dbReference type="ARBA" id="ARBA00023002"/>
    </source>
</evidence>
<evidence type="ECO:0000256" key="1">
    <source>
        <dbReference type="ARBA" id="ARBA00006484"/>
    </source>
</evidence>